<evidence type="ECO:0000313" key="2">
    <source>
        <dbReference type="EMBL" id="WMX47473.1"/>
    </source>
</evidence>
<accession>A0ABY9S0K6</accession>
<evidence type="ECO:0000313" key="3">
    <source>
        <dbReference type="Proteomes" id="UP001250858"/>
    </source>
</evidence>
<dbReference type="RefSeq" id="WP_309549471.1">
    <property type="nucleotide sequence ID" value="NZ_CP133762.1"/>
</dbReference>
<dbReference type="PROSITE" id="PS51257">
    <property type="entry name" value="PROKAR_LIPOPROTEIN"/>
    <property type="match status" value="1"/>
</dbReference>
<organism evidence="2 3">
    <name type="scientific">Streptomyces roseicoloratus</name>
    <dbReference type="NCBI Taxonomy" id="2508722"/>
    <lineage>
        <taxon>Bacteria</taxon>
        <taxon>Bacillati</taxon>
        <taxon>Actinomycetota</taxon>
        <taxon>Actinomycetes</taxon>
        <taxon>Kitasatosporales</taxon>
        <taxon>Streptomycetaceae</taxon>
        <taxon>Streptomyces</taxon>
    </lineage>
</organism>
<proteinExistence type="predicted"/>
<dbReference type="Proteomes" id="UP001250858">
    <property type="component" value="Chromosome"/>
</dbReference>
<keyword evidence="1" id="KW-0732">Signal</keyword>
<reference evidence="2 3" key="1">
    <citation type="submission" date="2023-09" db="EMBL/GenBank/DDBJ databases">
        <title>Complete genome of Streptomyces roseicoloratus T14.</title>
        <authorList>
            <person name="Bashizi T."/>
            <person name="Kim M.-J."/>
            <person name="Lee G."/>
            <person name="Tagele S.B."/>
            <person name="Shin J.-H."/>
        </authorList>
    </citation>
    <scope>NUCLEOTIDE SEQUENCE [LARGE SCALE GENOMIC DNA]</scope>
    <source>
        <strain evidence="2 3">T14</strain>
    </source>
</reference>
<gene>
    <name evidence="2" type="ORF">RGF97_25315</name>
</gene>
<feature type="signal peptide" evidence="1">
    <location>
        <begin position="1"/>
        <end position="21"/>
    </location>
</feature>
<sequence length="174" mass="18217">MRLQRTAAALGAALTALVALTGCSSDTWGEDAGLPAAGDMAAIEKLVGSRTMCSDLRTGTAGGTMSQESRDPAWAVRERGVCGDDARDTLTLLSVADMEKFQQAAKKAAGDGHATRFLLGQDFAVVAPDPAVAKALMASDVLLFTCERDFTVPDGYRTEKLLVDGCVLTDYLPA</sequence>
<protein>
    <recommendedName>
        <fullName evidence="4">Lipoprotein</fullName>
    </recommendedName>
</protein>
<evidence type="ECO:0008006" key="4">
    <source>
        <dbReference type="Google" id="ProtNLM"/>
    </source>
</evidence>
<name>A0ABY9S0K6_9ACTN</name>
<feature type="chain" id="PRO_5045230191" description="Lipoprotein" evidence="1">
    <location>
        <begin position="22"/>
        <end position="174"/>
    </location>
</feature>
<keyword evidence="3" id="KW-1185">Reference proteome</keyword>
<dbReference type="EMBL" id="CP133762">
    <property type="protein sequence ID" value="WMX47473.1"/>
    <property type="molecule type" value="Genomic_DNA"/>
</dbReference>
<evidence type="ECO:0000256" key="1">
    <source>
        <dbReference type="SAM" id="SignalP"/>
    </source>
</evidence>